<feature type="domain" description="FAD/NAD(P)-binding" evidence="5">
    <location>
        <begin position="6"/>
        <end position="300"/>
    </location>
</feature>
<keyword evidence="4" id="KW-0560">Oxidoreductase</keyword>
<dbReference type="OrthoDB" id="202203at2759"/>
<keyword evidence="3" id="KW-0274">FAD</keyword>
<evidence type="ECO:0000313" key="7">
    <source>
        <dbReference type="RefSeq" id="XP_033463278.1"/>
    </source>
</evidence>
<name>A0A6J3MH71_9PEZI</name>
<dbReference type="PRINTS" id="PR00469">
    <property type="entry name" value="PNDRDTASEII"/>
</dbReference>
<dbReference type="AlphaFoldDB" id="A0A6J3MH71"/>
<gene>
    <name evidence="7" type="ORF">K489DRAFT_110463</name>
</gene>
<dbReference type="Pfam" id="PF07992">
    <property type="entry name" value="Pyr_redox_2"/>
    <property type="match status" value="1"/>
</dbReference>
<dbReference type="GO" id="GO:0004174">
    <property type="term" value="F:electron-transferring-flavoprotein dehydrogenase activity"/>
    <property type="evidence" value="ECO:0007669"/>
    <property type="project" value="TreeGrafter"/>
</dbReference>
<dbReference type="SUPFAM" id="SSF51905">
    <property type="entry name" value="FAD/NAD(P)-binding domain"/>
    <property type="match status" value="1"/>
</dbReference>
<evidence type="ECO:0000259" key="5">
    <source>
        <dbReference type="Pfam" id="PF07992"/>
    </source>
</evidence>
<evidence type="ECO:0000256" key="2">
    <source>
        <dbReference type="ARBA" id="ARBA00022630"/>
    </source>
</evidence>
<keyword evidence="2" id="KW-0285">Flavoprotein</keyword>
<accession>A0A6J3MH71</accession>
<dbReference type="InterPro" id="IPR023753">
    <property type="entry name" value="FAD/NAD-binding_dom"/>
</dbReference>
<dbReference type="InterPro" id="IPR036188">
    <property type="entry name" value="FAD/NAD-bd_sf"/>
</dbReference>
<evidence type="ECO:0000313" key="6">
    <source>
        <dbReference type="Proteomes" id="UP000504637"/>
    </source>
</evidence>
<dbReference type="GO" id="GO:0050660">
    <property type="term" value="F:flavin adenine dinucleotide binding"/>
    <property type="evidence" value="ECO:0007669"/>
    <property type="project" value="TreeGrafter"/>
</dbReference>
<dbReference type="PANTHER" id="PTHR43735:SF3">
    <property type="entry name" value="FERROPTOSIS SUPPRESSOR PROTEIN 1"/>
    <property type="match status" value="1"/>
</dbReference>
<dbReference type="Gene3D" id="3.50.50.100">
    <property type="match status" value="1"/>
</dbReference>
<dbReference type="PANTHER" id="PTHR43735">
    <property type="entry name" value="APOPTOSIS-INDUCING FACTOR 1"/>
    <property type="match status" value="1"/>
</dbReference>
<comment type="similarity">
    <text evidence="1">Belongs to the FAD-dependent oxidoreductase family.</text>
</comment>
<dbReference type="GeneID" id="54356689"/>
<dbReference type="Proteomes" id="UP000504637">
    <property type="component" value="Unplaced"/>
</dbReference>
<organism evidence="7">
    <name type="scientific">Dissoconium aciculare CBS 342.82</name>
    <dbReference type="NCBI Taxonomy" id="1314786"/>
    <lineage>
        <taxon>Eukaryota</taxon>
        <taxon>Fungi</taxon>
        <taxon>Dikarya</taxon>
        <taxon>Ascomycota</taxon>
        <taxon>Pezizomycotina</taxon>
        <taxon>Dothideomycetes</taxon>
        <taxon>Dothideomycetidae</taxon>
        <taxon>Mycosphaerellales</taxon>
        <taxon>Dissoconiaceae</taxon>
        <taxon>Dissoconium</taxon>
    </lineage>
</organism>
<dbReference type="RefSeq" id="XP_033463278.1">
    <property type="nucleotide sequence ID" value="XM_033598890.1"/>
</dbReference>
<sequence length="395" mass="42223">MAEVRNIVILGASFAGLGTAHYVCKHILPKLSAVENVKYVLHIVSPSTHFWWNISAPRAIVSVEEIKHEKYFVPVMDGFKQYTDLQDSISFHHGTATAMDLKNRTVTVTLPNDEIEELNYYALIIATGVRSPTPLTTLHGDHTISTTALENMNVKLTTAQDVVIGGGGPVAVETAGEIGSRFQGRNAKVTLITGAEKLLPQLSQARATKAEGLLKKVGVTVRYSTKVSNSRDTEDGKVEVTLDDGTVLHCDAYIPAFGVVPNTEFLPAQLKSATAHVATTESTLRVDAAGPRVYAAGDVAGVDNGGVINMYTSLPVLGANLAHDLFEDAKVGKFSERKYAFKPHGTHVVPIGPKTGVGAVYGFGLPGFVVAFAKGKDYLGGNISEFSEGKKFTKA</sequence>
<evidence type="ECO:0000256" key="4">
    <source>
        <dbReference type="ARBA" id="ARBA00023002"/>
    </source>
</evidence>
<evidence type="ECO:0000256" key="1">
    <source>
        <dbReference type="ARBA" id="ARBA00006442"/>
    </source>
</evidence>
<keyword evidence="6" id="KW-1185">Reference proteome</keyword>
<dbReference type="GO" id="GO:0005737">
    <property type="term" value="C:cytoplasm"/>
    <property type="evidence" value="ECO:0007669"/>
    <property type="project" value="TreeGrafter"/>
</dbReference>
<reference evidence="7" key="1">
    <citation type="submission" date="2020-01" db="EMBL/GenBank/DDBJ databases">
        <authorList>
            <consortium name="DOE Joint Genome Institute"/>
            <person name="Haridas S."/>
            <person name="Albert R."/>
            <person name="Binder M."/>
            <person name="Bloem J."/>
            <person name="Labutti K."/>
            <person name="Salamov A."/>
            <person name="Andreopoulos B."/>
            <person name="Baker S.E."/>
            <person name="Barry K."/>
            <person name="Bills G."/>
            <person name="Bluhm B.H."/>
            <person name="Cannon C."/>
            <person name="Castanera R."/>
            <person name="Culley D.E."/>
            <person name="Daum C."/>
            <person name="Ezra D."/>
            <person name="Gonzalez J.B."/>
            <person name="Henrissat B."/>
            <person name="Kuo A."/>
            <person name="Liang C."/>
            <person name="Lipzen A."/>
            <person name="Lutzoni F."/>
            <person name="Magnuson J."/>
            <person name="Mondo S."/>
            <person name="Nolan M."/>
            <person name="Ohm R."/>
            <person name="Pangilinan J."/>
            <person name="Park H.-J."/>
            <person name="Ramirez L."/>
            <person name="Alfaro M."/>
            <person name="Sun H."/>
            <person name="Tritt A."/>
            <person name="Yoshinaga Y."/>
            <person name="Zwiers L.-H."/>
            <person name="Turgeon B.G."/>
            <person name="Goodwin S.B."/>
            <person name="Spatafora J.W."/>
            <person name="Crous P.W."/>
            <person name="Grigoriev I.V."/>
        </authorList>
    </citation>
    <scope>NUCLEOTIDE SEQUENCE</scope>
    <source>
        <strain evidence="7">CBS 342.82</strain>
    </source>
</reference>
<evidence type="ECO:0000256" key="3">
    <source>
        <dbReference type="ARBA" id="ARBA00022827"/>
    </source>
</evidence>
<reference evidence="7" key="2">
    <citation type="submission" date="2020-04" db="EMBL/GenBank/DDBJ databases">
        <authorList>
            <consortium name="NCBI Genome Project"/>
        </authorList>
    </citation>
    <scope>NUCLEOTIDE SEQUENCE</scope>
    <source>
        <strain evidence="7">CBS 342.82</strain>
    </source>
</reference>
<proteinExistence type="inferred from homology"/>
<dbReference type="PRINTS" id="PR00368">
    <property type="entry name" value="FADPNR"/>
</dbReference>
<protein>
    <submittedName>
        <fullName evidence="7">AMID-like mitochondrial oxidoreductase-like protein</fullName>
    </submittedName>
</protein>
<reference evidence="7" key="3">
    <citation type="submission" date="2025-08" db="UniProtKB">
        <authorList>
            <consortium name="RefSeq"/>
        </authorList>
    </citation>
    <scope>IDENTIFICATION</scope>
    <source>
        <strain evidence="7">CBS 342.82</strain>
    </source>
</reference>